<reference evidence="1 2" key="1">
    <citation type="journal article" date="2018" name="Nat. Ecol. Evol.">
        <title>Pezizomycetes genomes reveal the molecular basis of ectomycorrhizal truffle lifestyle.</title>
        <authorList>
            <person name="Murat C."/>
            <person name="Payen T."/>
            <person name="Noel B."/>
            <person name="Kuo A."/>
            <person name="Morin E."/>
            <person name="Chen J."/>
            <person name="Kohler A."/>
            <person name="Krizsan K."/>
            <person name="Balestrini R."/>
            <person name="Da Silva C."/>
            <person name="Montanini B."/>
            <person name="Hainaut M."/>
            <person name="Levati E."/>
            <person name="Barry K.W."/>
            <person name="Belfiori B."/>
            <person name="Cichocki N."/>
            <person name="Clum A."/>
            <person name="Dockter R.B."/>
            <person name="Fauchery L."/>
            <person name="Guy J."/>
            <person name="Iotti M."/>
            <person name="Le Tacon F."/>
            <person name="Lindquist E.A."/>
            <person name="Lipzen A."/>
            <person name="Malagnac F."/>
            <person name="Mello A."/>
            <person name="Molinier V."/>
            <person name="Miyauchi S."/>
            <person name="Poulain J."/>
            <person name="Riccioni C."/>
            <person name="Rubini A."/>
            <person name="Sitrit Y."/>
            <person name="Splivallo R."/>
            <person name="Traeger S."/>
            <person name="Wang M."/>
            <person name="Zifcakova L."/>
            <person name="Wipf D."/>
            <person name="Zambonelli A."/>
            <person name="Paolocci F."/>
            <person name="Nowrousian M."/>
            <person name="Ottonello S."/>
            <person name="Baldrian P."/>
            <person name="Spatafora J.W."/>
            <person name="Henrissat B."/>
            <person name="Nagy L.G."/>
            <person name="Aury J.M."/>
            <person name="Wincker P."/>
            <person name="Grigoriev I.V."/>
            <person name="Bonfante P."/>
            <person name="Martin F.M."/>
        </authorList>
    </citation>
    <scope>NUCLEOTIDE SEQUENCE [LARGE SCALE GENOMIC DNA]</scope>
    <source>
        <strain evidence="1 2">RN42</strain>
    </source>
</reference>
<dbReference type="Proteomes" id="UP000275078">
    <property type="component" value="Unassembled WGS sequence"/>
</dbReference>
<name>A0A3N4INB9_ASCIM</name>
<sequence length="138" mass="15568">MADAATCPLDSAHPPKQESVDLFTALLPEIKKKLLSLKKHYEVHDPVTNTPLEGDSGIVSNLSPSDLKEVRVGRTPYGVHIFGKVVIDGEKKAFFVRMFVGKANGEKVEKFHCIFTGEPGQERKLFWPEEKEIEWFDE</sequence>
<dbReference type="OrthoDB" id="3344950at2759"/>
<dbReference type="AlphaFoldDB" id="A0A3N4INB9"/>
<evidence type="ECO:0000313" key="2">
    <source>
        <dbReference type="Proteomes" id="UP000275078"/>
    </source>
</evidence>
<gene>
    <name evidence="1" type="ORF">BJ508DRAFT_302519</name>
</gene>
<proteinExistence type="predicted"/>
<evidence type="ECO:0000313" key="1">
    <source>
        <dbReference type="EMBL" id="RPA85691.1"/>
    </source>
</evidence>
<protein>
    <submittedName>
        <fullName evidence="1">Uncharacterized protein</fullName>
    </submittedName>
</protein>
<organism evidence="1 2">
    <name type="scientific">Ascobolus immersus RN42</name>
    <dbReference type="NCBI Taxonomy" id="1160509"/>
    <lineage>
        <taxon>Eukaryota</taxon>
        <taxon>Fungi</taxon>
        <taxon>Dikarya</taxon>
        <taxon>Ascomycota</taxon>
        <taxon>Pezizomycotina</taxon>
        <taxon>Pezizomycetes</taxon>
        <taxon>Pezizales</taxon>
        <taxon>Ascobolaceae</taxon>
        <taxon>Ascobolus</taxon>
    </lineage>
</organism>
<dbReference type="EMBL" id="ML119652">
    <property type="protein sequence ID" value="RPA85691.1"/>
    <property type="molecule type" value="Genomic_DNA"/>
</dbReference>
<keyword evidence="2" id="KW-1185">Reference proteome</keyword>
<accession>A0A3N4INB9</accession>